<feature type="domain" description="NodB homology" evidence="8">
    <location>
        <begin position="193"/>
        <end position="387"/>
    </location>
</feature>
<evidence type="ECO:0000256" key="4">
    <source>
        <dbReference type="ARBA" id="ARBA00022801"/>
    </source>
</evidence>
<accession>A0AAV9HXG7</accession>
<feature type="region of interest" description="Disordered" evidence="7">
    <location>
        <begin position="1"/>
        <end position="26"/>
    </location>
</feature>
<evidence type="ECO:0000256" key="6">
    <source>
        <dbReference type="ARBA" id="ARBA00023285"/>
    </source>
</evidence>
<evidence type="ECO:0000259" key="8">
    <source>
        <dbReference type="PROSITE" id="PS51677"/>
    </source>
</evidence>
<reference evidence="9" key="1">
    <citation type="journal article" date="2023" name="Mol. Phylogenet. Evol.">
        <title>Genome-scale phylogeny and comparative genomics of the fungal order Sordariales.</title>
        <authorList>
            <person name="Hensen N."/>
            <person name="Bonometti L."/>
            <person name="Westerberg I."/>
            <person name="Brannstrom I.O."/>
            <person name="Guillou S."/>
            <person name="Cros-Aarteil S."/>
            <person name="Calhoun S."/>
            <person name="Haridas S."/>
            <person name="Kuo A."/>
            <person name="Mondo S."/>
            <person name="Pangilinan J."/>
            <person name="Riley R."/>
            <person name="LaButti K."/>
            <person name="Andreopoulos B."/>
            <person name="Lipzen A."/>
            <person name="Chen C."/>
            <person name="Yan M."/>
            <person name="Daum C."/>
            <person name="Ng V."/>
            <person name="Clum A."/>
            <person name="Steindorff A."/>
            <person name="Ohm R.A."/>
            <person name="Martin F."/>
            <person name="Silar P."/>
            <person name="Natvig D.O."/>
            <person name="Lalanne C."/>
            <person name="Gautier V."/>
            <person name="Ament-Velasquez S.L."/>
            <person name="Kruys A."/>
            <person name="Hutchinson M.I."/>
            <person name="Powell A.J."/>
            <person name="Barry K."/>
            <person name="Miller A.N."/>
            <person name="Grigoriev I.V."/>
            <person name="Debuchy R."/>
            <person name="Gladieux P."/>
            <person name="Hiltunen Thoren M."/>
            <person name="Johannesson H."/>
        </authorList>
    </citation>
    <scope>NUCLEOTIDE SEQUENCE</scope>
    <source>
        <strain evidence="9">PSN324</strain>
    </source>
</reference>
<feature type="compositionally biased region" description="Acidic residues" evidence="7">
    <location>
        <begin position="69"/>
        <end position="87"/>
    </location>
</feature>
<sequence length="403" mass="45339">MAKRRKEESIKNIKLKQPDRSGPKDKTLLELAGERDLFAQADKRQKELDRLKKQAAKVGKLQKIPKPGDDDDDESSSSDSDDDDDEEGKLSPTAERIMETLLWAVCLSMLHFTLDTLVHHQYSADRIVWPTVWTRAIQAFLVFSLLVYTLHPHASNPTILPGLPSRYQSTLRQIIFFASSVFGIIIEHCTVPGTVALTFDDGPYIHTARVVDLLESYGAKATFFINGENWSRNIDDPATGYPDLLRRIDRLGHQIGSHTWSHQDLTYLSEGDRRFQMGQLESVLSTILGKVPNYMRPPYASCDGDCLPFIESLGYHVVNFDVDTRDYVYKDSPEAMQTAVNNFNAALDSGGPDSSFLVLSHDVHQYTVDVLAPAMLEKIKQRGYRAVTVGECLGDSPNGWYRV</sequence>
<dbReference type="GO" id="GO:0016810">
    <property type="term" value="F:hydrolase activity, acting on carbon-nitrogen (but not peptide) bonds"/>
    <property type="evidence" value="ECO:0007669"/>
    <property type="project" value="InterPro"/>
</dbReference>
<dbReference type="AlphaFoldDB" id="A0AAV9HXG7"/>
<dbReference type="InterPro" id="IPR011330">
    <property type="entry name" value="Glyco_hydro/deAcase_b/a-brl"/>
</dbReference>
<evidence type="ECO:0000256" key="5">
    <source>
        <dbReference type="ARBA" id="ARBA00023277"/>
    </source>
</evidence>
<dbReference type="Proteomes" id="UP001321749">
    <property type="component" value="Unassembled WGS sequence"/>
</dbReference>
<dbReference type="EMBL" id="MU864937">
    <property type="protein sequence ID" value="KAK4465670.1"/>
    <property type="molecule type" value="Genomic_DNA"/>
</dbReference>
<keyword evidence="2" id="KW-0479">Metal-binding</keyword>
<evidence type="ECO:0000256" key="7">
    <source>
        <dbReference type="SAM" id="MobiDB-lite"/>
    </source>
</evidence>
<dbReference type="PANTHER" id="PTHR46471:SF2">
    <property type="entry name" value="CHITIN DEACETYLASE-RELATED"/>
    <property type="match status" value="1"/>
</dbReference>
<dbReference type="PANTHER" id="PTHR46471">
    <property type="entry name" value="CHITIN DEACETYLASE"/>
    <property type="match status" value="1"/>
</dbReference>
<organism evidence="9 10">
    <name type="scientific">Cladorrhinum samala</name>
    <dbReference type="NCBI Taxonomy" id="585594"/>
    <lineage>
        <taxon>Eukaryota</taxon>
        <taxon>Fungi</taxon>
        <taxon>Dikarya</taxon>
        <taxon>Ascomycota</taxon>
        <taxon>Pezizomycotina</taxon>
        <taxon>Sordariomycetes</taxon>
        <taxon>Sordariomycetidae</taxon>
        <taxon>Sordariales</taxon>
        <taxon>Podosporaceae</taxon>
        <taxon>Cladorrhinum</taxon>
    </lineage>
</organism>
<protein>
    <submittedName>
        <fullName evidence="9">Chitin deacetylase</fullName>
    </submittedName>
</protein>
<dbReference type="GO" id="GO:0046872">
    <property type="term" value="F:metal ion binding"/>
    <property type="evidence" value="ECO:0007669"/>
    <property type="project" value="UniProtKB-KW"/>
</dbReference>
<dbReference type="GO" id="GO:0005975">
    <property type="term" value="P:carbohydrate metabolic process"/>
    <property type="evidence" value="ECO:0007669"/>
    <property type="project" value="InterPro"/>
</dbReference>
<dbReference type="Gene3D" id="3.20.20.370">
    <property type="entry name" value="Glycoside hydrolase/deacetylase"/>
    <property type="match status" value="1"/>
</dbReference>
<keyword evidence="10" id="KW-1185">Reference proteome</keyword>
<dbReference type="CDD" id="cd10951">
    <property type="entry name" value="CE4_ClCDA_like"/>
    <property type="match status" value="1"/>
</dbReference>
<dbReference type="InterPro" id="IPR002509">
    <property type="entry name" value="NODB_dom"/>
</dbReference>
<evidence type="ECO:0000256" key="1">
    <source>
        <dbReference type="ARBA" id="ARBA00001941"/>
    </source>
</evidence>
<name>A0AAV9HXG7_9PEZI</name>
<comment type="caution">
    <text evidence="9">The sequence shown here is derived from an EMBL/GenBank/DDBJ whole genome shotgun (WGS) entry which is preliminary data.</text>
</comment>
<dbReference type="SUPFAM" id="SSF88713">
    <property type="entry name" value="Glycoside hydrolase/deacetylase"/>
    <property type="match status" value="1"/>
</dbReference>
<evidence type="ECO:0000256" key="3">
    <source>
        <dbReference type="ARBA" id="ARBA00022729"/>
    </source>
</evidence>
<evidence type="ECO:0000256" key="2">
    <source>
        <dbReference type="ARBA" id="ARBA00022723"/>
    </source>
</evidence>
<dbReference type="Pfam" id="PF01522">
    <property type="entry name" value="Polysacc_deac_1"/>
    <property type="match status" value="1"/>
</dbReference>
<keyword evidence="5" id="KW-0119">Carbohydrate metabolism</keyword>
<reference evidence="9" key="2">
    <citation type="submission" date="2023-06" db="EMBL/GenBank/DDBJ databases">
        <authorList>
            <consortium name="Lawrence Berkeley National Laboratory"/>
            <person name="Mondo S.J."/>
            <person name="Hensen N."/>
            <person name="Bonometti L."/>
            <person name="Westerberg I."/>
            <person name="Brannstrom I.O."/>
            <person name="Guillou S."/>
            <person name="Cros-Aarteil S."/>
            <person name="Calhoun S."/>
            <person name="Haridas S."/>
            <person name="Kuo A."/>
            <person name="Pangilinan J."/>
            <person name="Riley R."/>
            <person name="Labutti K."/>
            <person name="Andreopoulos B."/>
            <person name="Lipzen A."/>
            <person name="Chen C."/>
            <person name="Yanf M."/>
            <person name="Daum C."/>
            <person name="Ng V."/>
            <person name="Clum A."/>
            <person name="Steindorff A."/>
            <person name="Ohm R."/>
            <person name="Martin F."/>
            <person name="Silar P."/>
            <person name="Natvig D."/>
            <person name="Lalanne C."/>
            <person name="Gautier V."/>
            <person name="Ament-Velasquez S.L."/>
            <person name="Kruys A."/>
            <person name="Hutchinson M.I."/>
            <person name="Powell A.J."/>
            <person name="Barry K."/>
            <person name="Miller A.N."/>
            <person name="Grigoriev I.V."/>
            <person name="Debuchy R."/>
            <person name="Gladieux P."/>
            <person name="Thoren M.H."/>
            <person name="Johannesson H."/>
        </authorList>
    </citation>
    <scope>NUCLEOTIDE SEQUENCE</scope>
    <source>
        <strain evidence="9">PSN324</strain>
    </source>
</reference>
<comment type="cofactor">
    <cofactor evidence="1">
        <name>Co(2+)</name>
        <dbReference type="ChEBI" id="CHEBI:48828"/>
    </cofactor>
</comment>
<evidence type="ECO:0000313" key="9">
    <source>
        <dbReference type="EMBL" id="KAK4465670.1"/>
    </source>
</evidence>
<dbReference type="PROSITE" id="PS51677">
    <property type="entry name" value="NODB"/>
    <property type="match status" value="1"/>
</dbReference>
<keyword evidence="3" id="KW-0732">Signal</keyword>
<keyword evidence="6" id="KW-0170">Cobalt</keyword>
<proteinExistence type="predicted"/>
<gene>
    <name evidence="9" type="ORF">QBC42DRAFT_303149</name>
</gene>
<keyword evidence="4" id="KW-0378">Hydrolase</keyword>
<evidence type="ECO:0000313" key="10">
    <source>
        <dbReference type="Proteomes" id="UP001321749"/>
    </source>
</evidence>
<feature type="region of interest" description="Disordered" evidence="7">
    <location>
        <begin position="53"/>
        <end position="91"/>
    </location>
</feature>